<dbReference type="InterPro" id="IPR001503">
    <property type="entry name" value="Glyco_trans_10"/>
</dbReference>
<dbReference type="AlphaFoldDB" id="A0A6S6TV71"/>
<dbReference type="GO" id="GO:0016020">
    <property type="term" value="C:membrane"/>
    <property type="evidence" value="ECO:0007669"/>
    <property type="project" value="InterPro"/>
</dbReference>
<evidence type="ECO:0000256" key="1">
    <source>
        <dbReference type="ARBA" id="ARBA00008919"/>
    </source>
</evidence>
<evidence type="ECO:0000256" key="2">
    <source>
        <dbReference type="ARBA" id="ARBA00022676"/>
    </source>
</evidence>
<dbReference type="PANTHER" id="PTHR11929">
    <property type="entry name" value="ALPHA- 1,3 -FUCOSYLTRANSFERASE"/>
    <property type="match status" value="1"/>
</dbReference>
<protein>
    <recommendedName>
        <fullName evidence="4">Fucosyltransferase C-terminal domain-containing protein</fullName>
    </recommendedName>
</protein>
<evidence type="ECO:0000256" key="3">
    <source>
        <dbReference type="ARBA" id="ARBA00022679"/>
    </source>
</evidence>
<comment type="similarity">
    <text evidence="1">Belongs to the glycosyltransferase 10 family.</text>
</comment>
<reference evidence="5" key="1">
    <citation type="submission" date="2020-01" db="EMBL/GenBank/DDBJ databases">
        <authorList>
            <person name="Meier V. D."/>
            <person name="Meier V D."/>
        </authorList>
    </citation>
    <scope>NUCLEOTIDE SEQUENCE</scope>
    <source>
        <strain evidence="5">HLG_WM_MAG_06</strain>
    </source>
</reference>
<dbReference type="InterPro" id="IPR038577">
    <property type="entry name" value="GT10-like_C_sf"/>
</dbReference>
<keyword evidence="3" id="KW-0808">Transferase</keyword>
<dbReference type="Pfam" id="PF00852">
    <property type="entry name" value="Glyco_transf_10"/>
    <property type="match status" value="1"/>
</dbReference>
<dbReference type="EMBL" id="CACVAP010000093">
    <property type="protein sequence ID" value="CAA6820123.1"/>
    <property type="molecule type" value="Genomic_DNA"/>
</dbReference>
<feature type="domain" description="Fucosyltransferase C-terminal" evidence="4">
    <location>
        <begin position="205"/>
        <end position="309"/>
    </location>
</feature>
<keyword evidence="2" id="KW-0328">Glycosyltransferase</keyword>
<organism evidence="5">
    <name type="scientific">uncultured Sulfurovum sp</name>
    <dbReference type="NCBI Taxonomy" id="269237"/>
    <lineage>
        <taxon>Bacteria</taxon>
        <taxon>Pseudomonadati</taxon>
        <taxon>Campylobacterota</taxon>
        <taxon>Epsilonproteobacteria</taxon>
        <taxon>Campylobacterales</taxon>
        <taxon>Sulfurovaceae</taxon>
        <taxon>Sulfurovum</taxon>
        <taxon>environmental samples</taxon>
    </lineage>
</organism>
<evidence type="ECO:0000259" key="4">
    <source>
        <dbReference type="Pfam" id="PF00852"/>
    </source>
</evidence>
<dbReference type="PANTHER" id="PTHR11929:SF194">
    <property type="entry name" value="ALPHA-(1,3)-FUCOSYLTRANSFERASE 10"/>
    <property type="match status" value="1"/>
</dbReference>
<gene>
    <name evidence="5" type="ORF">HELGO_WM1452</name>
</gene>
<evidence type="ECO:0000313" key="5">
    <source>
        <dbReference type="EMBL" id="CAA6820123.1"/>
    </source>
</evidence>
<dbReference type="GO" id="GO:0008417">
    <property type="term" value="F:fucosyltransferase activity"/>
    <property type="evidence" value="ECO:0007669"/>
    <property type="project" value="InterPro"/>
</dbReference>
<proteinExistence type="inferred from homology"/>
<name>A0A6S6TV71_9BACT</name>
<accession>A0A6S6TV71</accession>
<dbReference type="InterPro" id="IPR055270">
    <property type="entry name" value="Glyco_tran_10_C"/>
</dbReference>
<sequence length="336" mass="40142">MKKVSFVVEKLYQQNILFDKNQTKIFARDNAFAKYHIMYNVFRKNGYEIATCDINTIDDSDIVIYNDLPKKMPKQNNISKSYLIMNESPLVRPDNFDKSKHKYFNKIFTWNDDLVDNKKYFKFNYSFIIPKEIPKKFHKQNLCCLIVGNKDSNHSNELYSERKKLIRWFEINYPKNFALYGVGWNEYRFKGIKPIRAFNRIPIANKIMFKYFGEYYPSYRGKIKNKFETMQDYKFAICYENIKNISGYITEKILDAMFAGCIPIYLGANNITEHIPQNSFIDRRNFSSNEDIYTYIKNMNEKSYMEYLENIETFLNSEKGYKFSAKSNAEVFLNVI</sequence>
<dbReference type="SUPFAM" id="SSF53756">
    <property type="entry name" value="UDP-Glycosyltransferase/glycogen phosphorylase"/>
    <property type="match status" value="1"/>
</dbReference>
<dbReference type="Gene3D" id="3.40.50.11660">
    <property type="entry name" value="Glycosyl transferase family 10, C-terminal domain"/>
    <property type="match status" value="1"/>
</dbReference>